<evidence type="ECO:0000256" key="4">
    <source>
        <dbReference type="ARBA" id="ARBA00022801"/>
    </source>
</evidence>
<feature type="domain" description="Peptidase M16 middle/third" evidence="10">
    <location>
        <begin position="391"/>
        <end position="508"/>
    </location>
</feature>
<evidence type="ECO:0000256" key="1">
    <source>
        <dbReference type="ARBA" id="ARBA00007261"/>
    </source>
</evidence>
<dbReference type="Proteomes" id="UP000663864">
    <property type="component" value="Unassembled WGS sequence"/>
</dbReference>
<keyword evidence="4" id="KW-0378">Hydrolase</keyword>
<feature type="domain" description="Peptidase M16 N-terminal" evidence="8">
    <location>
        <begin position="44"/>
        <end position="181"/>
    </location>
</feature>
<dbReference type="GO" id="GO:0005829">
    <property type="term" value="C:cytosol"/>
    <property type="evidence" value="ECO:0007669"/>
    <property type="project" value="TreeGrafter"/>
</dbReference>
<dbReference type="GO" id="GO:0051603">
    <property type="term" value="P:proteolysis involved in protein catabolic process"/>
    <property type="evidence" value="ECO:0007669"/>
    <property type="project" value="TreeGrafter"/>
</dbReference>
<dbReference type="FunFam" id="3.30.830.10:FF:000004">
    <property type="entry name" value="Putative insulin-degrading enzyme"/>
    <property type="match status" value="1"/>
</dbReference>
<keyword evidence="6" id="KW-0482">Metalloprotease</keyword>
<keyword evidence="5" id="KW-0862">Zinc</keyword>
<dbReference type="EMBL" id="CAJNOT010003855">
    <property type="protein sequence ID" value="CAF1402948.1"/>
    <property type="molecule type" value="Genomic_DNA"/>
</dbReference>
<dbReference type="InterPro" id="IPR011249">
    <property type="entry name" value="Metalloenz_LuxS/M16"/>
</dbReference>
<dbReference type="AlphaFoldDB" id="A0A815KZ09"/>
<dbReference type="InterPro" id="IPR011765">
    <property type="entry name" value="Pept_M16_N"/>
</dbReference>
<evidence type="ECO:0000313" key="12">
    <source>
        <dbReference type="Proteomes" id="UP000663864"/>
    </source>
</evidence>
<evidence type="ECO:0000256" key="6">
    <source>
        <dbReference type="ARBA" id="ARBA00023049"/>
    </source>
</evidence>
<dbReference type="InterPro" id="IPR001431">
    <property type="entry name" value="Pept_M16_Zn_BS"/>
</dbReference>
<reference evidence="11" key="1">
    <citation type="submission" date="2021-02" db="EMBL/GenBank/DDBJ databases">
        <authorList>
            <person name="Nowell W R."/>
        </authorList>
    </citation>
    <scope>NUCLEOTIDE SEQUENCE</scope>
</reference>
<dbReference type="GO" id="GO:0046872">
    <property type="term" value="F:metal ion binding"/>
    <property type="evidence" value="ECO:0007669"/>
    <property type="project" value="UniProtKB-KW"/>
</dbReference>
<evidence type="ECO:0000259" key="10">
    <source>
        <dbReference type="Pfam" id="PF16187"/>
    </source>
</evidence>
<dbReference type="Pfam" id="PF16187">
    <property type="entry name" value="Peptidase_M16_M"/>
    <property type="match status" value="1"/>
</dbReference>
<dbReference type="FunFam" id="3.30.830.10:FF:000005">
    <property type="entry name" value="nardilysin isoform X1"/>
    <property type="match status" value="1"/>
</dbReference>
<evidence type="ECO:0000313" key="11">
    <source>
        <dbReference type="EMBL" id="CAF1402948.1"/>
    </source>
</evidence>
<dbReference type="PROSITE" id="PS00143">
    <property type="entry name" value="INSULINASE"/>
    <property type="match status" value="1"/>
</dbReference>
<evidence type="ECO:0000256" key="5">
    <source>
        <dbReference type="ARBA" id="ARBA00022833"/>
    </source>
</evidence>
<name>A0A815KZ09_9BILA</name>
<dbReference type="GO" id="GO:0005739">
    <property type="term" value="C:mitochondrion"/>
    <property type="evidence" value="ECO:0007669"/>
    <property type="project" value="TreeGrafter"/>
</dbReference>
<dbReference type="Pfam" id="PF00675">
    <property type="entry name" value="Peptidase_M16"/>
    <property type="match status" value="1"/>
</dbReference>
<comment type="similarity">
    <text evidence="1 7">Belongs to the peptidase M16 family.</text>
</comment>
<keyword evidence="3" id="KW-0479">Metal-binding</keyword>
<dbReference type="InterPro" id="IPR032632">
    <property type="entry name" value="Peptidase_M16_M"/>
</dbReference>
<feature type="domain" description="Peptidase M16 C-terminal" evidence="9">
    <location>
        <begin position="207"/>
        <end position="386"/>
    </location>
</feature>
<evidence type="ECO:0000259" key="8">
    <source>
        <dbReference type="Pfam" id="PF00675"/>
    </source>
</evidence>
<dbReference type="PANTHER" id="PTHR43690:SF18">
    <property type="entry name" value="INSULIN-DEGRADING ENZYME-RELATED"/>
    <property type="match status" value="1"/>
</dbReference>
<organism evidence="11 12">
    <name type="scientific">Rotaria sordida</name>
    <dbReference type="NCBI Taxonomy" id="392033"/>
    <lineage>
        <taxon>Eukaryota</taxon>
        <taxon>Metazoa</taxon>
        <taxon>Spiralia</taxon>
        <taxon>Gnathifera</taxon>
        <taxon>Rotifera</taxon>
        <taxon>Eurotatoria</taxon>
        <taxon>Bdelloidea</taxon>
        <taxon>Philodinida</taxon>
        <taxon>Philodinidae</taxon>
        <taxon>Rotaria</taxon>
    </lineage>
</organism>
<dbReference type="InterPro" id="IPR050626">
    <property type="entry name" value="Peptidase_M16"/>
</dbReference>
<proteinExistence type="inferred from homology"/>
<dbReference type="SUPFAM" id="SSF63411">
    <property type="entry name" value="LuxS/MPP-like metallohydrolase"/>
    <property type="match status" value="2"/>
</dbReference>
<evidence type="ECO:0000259" key="9">
    <source>
        <dbReference type="Pfam" id="PF05193"/>
    </source>
</evidence>
<keyword evidence="2" id="KW-0645">Protease</keyword>
<evidence type="ECO:0000256" key="2">
    <source>
        <dbReference type="ARBA" id="ARBA00022670"/>
    </source>
</evidence>
<evidence type="ECO:0008006" key="13">
    <source>
        <dbReference type="Google" id="ProtNLM"/>
    </source>
</evidence>
<dbReference type="InterPro" id="IPR007863">
    <property type="entry name" value="Peptidase_M16_C"/>
</dbReference>
<dbReference type="Gene3D" id="3.30.830.10">
    <property type="entry name" value="Metalloenzyme, LuxS/M16 peptidase-like"/>
    <property type="match status" value="2"/>
</dbReference>
<accession>A0A815KZ09</accession>
<evidence type="ECO:0000256" key="7">
    <source>
        <dbReference type="RuleBase" id="RU004447"/>
    </source>
</evidence>
<dbReference type="GO" id="GO:0043171">
    <property type="term" value="P:peptide catabolic process"/>
    <property type="evidence" value="ECO:0007669"/>
    <property type="project" value="TreeGrafter"/>
</dbReference>
<dbReference type="Pfam" id="PF05193">
    <property type="entry name" value="Peptidase_M16_C"/>
    <property type="match status" value="1"/>
</dbReference>
<dbReference type="PANTHER" id="PTHR43690">
    <property type="entry name" value="NARDILYSIN"/>
    <property type="match status" value="1"/>
</dbReference>
<gene>
    <name evidence="11" type="ORF">ZHD862_LOCUS33215</name>
</gene>
<dbReference type="GO" id="GO:0004222">
    <property type="term" value="F:metalloendopeptidase activity"/>
    <property type="evidence" value="ECO:0007669"/>
    <property type="project" value="InterPro"/>
</dbReference>
<sequence>MTMESEQQFSSSDSTIVGIVENIKKSASDSWNYRGLELSNEMLVLLISHPNIDKAAAALDVTIGSLADPRDIPGIAHFLEHMLFMGSSKYPDESEYSKLIVGNGGCSNAFTSDDHTNFNFDIKPSSLADALDIFAQFFISPLFVTSSIDRELEAANSEYEANLFKDTWRISQLEKSTSDPKHPYSGFSIGNRESLRIIPKQRGIDIRQVLLDFHKTEYSSNRMSLAVLGNQSLDELQSFVIKSFKEVQNKKLKKPKYPSDPYGESKRKTICYHIPVNESRQLTINWVIPDHRELYYCKPESYLSHLIGHQGDGSLSSYLKTLGLAIELVAGESNSAPGFSFFSIDIQLTIEGLNQWERILYSVYQYLAMLSKEGPKEWIFNEGKNINQMEFQFEEKGQPRYIVSNLAGRMRDYPLSECLCGPYEMREFCPDLINEVLNEYLIPKYFSQVEFLSIAREKEKWYGTQYKQEYLSDELIKQCETCEINRELYLPIPNEFIPTDFQLFSKEKNLPRP</sequence>
<evidence type="ECO:0000256" key="3">
    <source>
        <dbReference type="ARBA" id="ARBA00022723"/>
    </source>
</evidence>
<comment type="caution">
    <text evidence="11">The sequence shown here is derived from an EMBL/GenBank/DDBJ whole genome shotgun (WGS) entry which is preliminary data.</text>
</comment>
<protein>
    <recommendedName>
        <fullName evidence="13">Insulin-degrading enzyme</fullName>
    </recommendedName>
</protein>